<evidence type="ECO:0000313" key="2">
    <source>
        <dbReference type="Proteomes" id="UP000053199"/>
    </source>
</evidence>
<keyword evidence="2" id="KW-1185">Reference proteome</keyword>
<sequence>MGLAIVLNRHFLFRIAQVRLADDAGTQFYGHVHHGFRQARVLQRQAQPRFGCGVRPDPCPIKCHPGLSDSGGSFVPVQHVGEIIPGRVRLQSPLEPGPRHTK</sequence>
<gene>
    <name evidence="1" type="ORF">AS031_13090</name>
</gene>
<accession>A0A0V8IL71</accession>
<organism evidence="1 2">
    <name type="scientific">Pseudarthrobacter enclensis</name>
    <dbReference type="NCBI Taxonomy" id="993070"/>
    <lineage>
        <taxon>Bacteria</taxon>
        <taxon>Bacillati</taxon>
        <taxon>Actinomycetota</taxon>
        <taxon>Actinomycetes</taxon>
        <taxon>Micrococcales</taxon>
        <taxon>Micrococcaceae</taxon>
        <taxon>Pseudarthrobacter</taxon>
    </lineage>
</organism>
<proteinExistence type="predicted"/>
<dbReference type="EMBL" id="LNQM01000005">
    <property type="protein sequence ID" value="KSU75490.1"/>
    <property type="molecule type" value="Genomic_DNA"/>
</dbReference>
<comment type="caution">
    <text evidence="1">The sequence shown here is derived from an EMBL/GenBank/DDBJ whole genome shotgun (WGS) entry which is preliminary data.</text>
</comment>
<evidence type="ECO:0000313" key="1">
    <source>
        <dbReference type="EMBL" id="KSU75490.1"/>
    </source>
</evidence>
<name>A0A0V8IL71_9MICC</name>
<protein>
    <submittedName>
        <fullName evidence="1">Uncharacterized protein</fullName>
    </submittedName>
</protein>
<reference evidence="1 2" key="1">
    <citation type="journal article" date="2014" name="Arch. Microbiol.">
        <title>Arthrobacter enclensis sp. nov., isolated from sediment sample.</title>
        <authorList>
            <person name="Dastager S.G."/>
            <person name="Liu Q."/>
            <person name="Tang S.K."/>
            <person name="Krishnamurthi S."/>
            <person name="Lee J.C."/>
            <person name="Li W.J."/>
        </authorList>
    </citation>
    <scope>NUCLEOTIDE SEQUENCE [LARGE SCALE GENOMIC DNA]</scope>
    <source>
        <strain evidence="1 2">NIO-1008</strain>
    </source>
</reference>
<dbReference type="Proteomes" id="UP000053199">
    <property type="component" value="Unassembled WGS sequence"/>
</dbReference>
<dbReference type="AlphaFoldDB" id="A0A0V8IL71"/>